<reference evidence="2 3" key="1">
    <citation type="submission" date="2019-02" db="EMBL/GenBank/DDBJ databases">
        <title>Paenibacillus sp. nov., isolated from surface-sterilized tissue of Thalictrum simplex L.</title>
        <authorList>
            <person name="Tuo L."/>
        </authorList>
    </citation>
    <scope>NUCLEOTIDE SEQUENCE [LARGE SCALE GENOMIC DNA]</scope>
    <source>
        <strain evidence="2 3">N2SHLJ1</strain>
    </source>
</reference>
<dbReference type="Proteomes" id="UP000293142">
    <property type="component" value="Unassembled WGS sequence"/>
</dbReference>
<dbReference type="GO" id="GO:0047487">
    <property type="term" value="F:oligogalacturonide lyase activity"/>
    <property type="evidence" value="ECO:0007669"/>
    <property type="project" value="InterPro"/>
</dbReference>
<evidence type="ECO:0000259" key="1">
    <source>
        <dbReference type="Pfam" id="PF14583"/>
    </source>
</evidence>
<dbReference type="InterPro" id="IPR015943">
    <property type="entry name" value="WD40/YVTN_repeat-like_dom_sf"/>
</dbReference>
<keyword evidence="3" id="KW-1185">Reference proteome</keyword>
<organism evidence="2 3">
    <name type="scientific">Paenibacillus thalictri</name>
    <dbReference type="NCBI Taxonomy" id="2527873"/>
    <lineage>
        <taxon>Bacteria</taxon>
        <taxon>Bacillati</taxon>
        <taxon>Bacillota</taxon>
        <taxon>Bacilli</taxon>
        <taxon>Bacillales</taxon>
        <taxon>Paenibacillaceae</taxon>
        <taxon>Paenibacillus</taxon>
    </lineage>
</organism>
<dbReference type="SUPFAM" id="SSF82171">
    <property type="entry name" value="DPP6 N-terminal domain-like"/>
    <property type="match status" value="1"/>
</dbReference>
<dbReference type="Pfam" id="PF14583">
    <property type="entry name" value="Pectate_lyase22"/>
    <property type="match status" value="1"/>
</dbReference>
<name>A0A4Q9DQL0_9BACL</name>
<evidence type="ECO:0000313" key="3">
    <source>
        <dbReference type="Proteomes" id="UP000293142"/>
    </source>
</evidence>
<evidence type="ECO:0000313" key="2">
    <source>
        <dbReference type="EMBL" id="TBL76596.1"/>
    </source>
</evidence>
<proteinExistence type="predicted"/>
<protein>
    <recommendedName>
        <fullName evidence="1">Oligogalacturonate lyase domain-containing protein</fullName>
    </recommendedName>
</protein>
<dbReference type="GO" id="GO:0045490">
    <property type="term" value="P:pectin catabolic process"/>
    <property type="evidence" value="ECO:0007669"/>
    <property type="project" value="InterPro"/>
</dbReference>
<sequence>MIGTKYSSEKSSYVDEKTGRTIWQLTAGSANNVHLYFTDNSFSIGDTEIYFLSDRGNERNTYNFFRMELATGEMTQMTDEPGGIGYSTKTPDSELLVYVAGKQIKKLNTRTGEISVIYEETEGMTLWSPFISPDKKRLGFCRNEEVSVIYGNNYTGFKETMYAIKRGYVTIAHMDGSGAYNAFEDTHWLAHFQFSPHNSNLAMFCHEGPWNVVHQRIWLLDLSTGKVKPCFRQAEDDSVGHEFWTRDGNIFFDNRRKGHDGTITSNRTQVTEITEESGQIPYIGLADEHGEVIKTIPMPFYCNHYHANNDNSLLVGDEVDDLVMIALTGDEPELTTLCTHHTSWSSQKTHCHPTFSWGGDRLLFASDRSGAIQLYLLEL</sequence>
<comment type="caution">
    <text evidence="2">The sequence shown here is derived from an EMBL/GenBank/DDBJ whole genome shotgun (WGS) entry which is preliminary data.</text>
</comment>
<dbReference type="OrthoDB" id="8432779at2"/>
<gene>
    <name evidence="2" type="ORF">EYB31_19410</name>
</gene>
<feature type="domain" description="Oligogalacturonate lyase" evidence="1">
    <location>
        <begin position="5"/>
        <end position="378"/>
    </location>
</feature>
<dbReference type="AlphaFoldDB" id="A0A4Q9DQL0"/>
<accession>A0A4Q9DQL0</accession>
<dbReference type="InterPro" id="IPR027946">
    <property type="entry name" value="Ogl_dom"/>
</dbReference>
<dbReference type="RefSeq" id="WP_131015068.1">
    <property type="nucleotide sequence ID" value="NZ_SIRE01000013.1"/>
</dbReference>
<dbReference type="EMBL" id="SIRE01000013">
    <property type="protein sequence ID" value="TBL76596.1"/>
    <property type="molecule type" value="Genomic_DNA"/>
</dbReference>
<dbReference type="Gene3D" id="2.130.10.10">
    <property type="entry name" value="YVTN repeat-like/Quinoprotein amine dehydrogenase"/>
    <property type="match status" value="1"/>
</dbReference>